<evidence type="ECO:0000259" key="2">
    <source>
        <dbReference type="Pfam" id="PF10338"/>
    </source>
</evidence>
<sequence length="183" mass="20828">MAKSARASVIKKNNQRLKANVFGPVEQARAERLSAKLLELAKAPKPEREADTKMDVEEDDDGEFPAIFQGHSMRQKVSKLTILKRKSTVTMRRRRPRRMIPPWMLTRRNPSVALEESRSKGRRLPRSSSPSTATVVEAPRAEFPRESKGLCPFTGRSHRLLQHHGRRVALIQEKSSALTRRVS</sequence>
<dbReference type="Proteomes" id="UP001244207">
    <property type="component" value="Unassembled WGS sequence"/>
</dbReference>
<evidence type="ECO:0000313" key="3">
    <source>
        <dbReference type="EMBL" id="KAK1722305.1"/>
    </source>
</evidence>
<organism evidence="3 4">
    <name type="scientific">Glomerella acutata</name>
    <name type="common">Colletotrichum acutatum</name>
    <dbReference type="NCBI Taxonomy" id="27357"/>
    <lineage>
        <taxon>Eukaryota</taxon>
        <taxon>Fungi</taxon>
        <taxon>Dikarya</taxon>
        <taxon>Ascomycota</taxon>
        <taxon>Pezizomycotina</taxon>
        <taxon>Sordariomycetes</taxon>
        <taxon>Hypocreomycetidae</taxon>
        <taxon>Glomerellales</taxon>
        <taxon>Glomerellaceae</taxon>
        <taxon>Colletotrichum</taxon>
        <taxon>Colletotrichum acutatum species complex</taxon>
    </lineage>
</organism>
<dbReference type="AlphaFoldDB" id="A0AAD8UKV2"/>
<gene>
    <name evidence="3" type="ORF">BDZ83DRAFT_629300</name>
</gene>
<feature type="domain" description="DUF2423" evidence="2">
    <location>
        <begin position="1"/>
        <end position="44"/>
    </location>
</feature>
<keyword evidence="4" id="KW-1185">Reference proteome</keyword>
<evidence type="ECO:0000256" key="1">
    <source>
        <dbReference type="SAM" id="MobiDB-lite"/>
    </source>
</evidence>
<reference evidence="3" key="1">
    <citation type="submission" date="2021-12" db="EMBL/GenBank/DDBJ databases">
        <title>Comparative genomics, transcriptomics and evolutionary studies reveal genomic signatures of adaptation to plant cell wall in hemibiotrophic fungi.</title>
        <authorList>
            <consortium name="DOE Joint Genome Institute"/>
            <person name="Baroncelli R."/>
            <person name="Diaz J.F."/>
            <person name="Benocci T."/>
            <person name="Peng M."/>
            <person name="Battaglia E."/>
            <person name="Haridas S."/>
            <person name="Andreopoulos W."/>
            <person name="Labutti K."/>
            <person name="Pangilinan J."/>
            <person name="Floch G.L."/>
            <person name="Makela M.R."/>
            <person name="Henrissat B."/>
            <person name="Grigoriev I.V."/>
            <person name="Crouch J.A."/>
            <person name="De Vries R.P."/>
            <person name="Sukno S.A."/>
            <person name="Thon M.R."/>
        </authorList>
    </citation>
    <scope>NUCLEOTIDE SEQUENCE</scope>
    <source>
        <strain evidence="3">CBS 112980</strain>
    </source>
</reference>
<dbReference type="GeneID" id="85392653"/>
<protein>
    <recommendedName>
        <fullName evidence="2">DUF2423 domain-containing protein</fullName>
    </recommendedName>
</protein>
<feature type="region of interest" description="Disordered" evidence="1">
    <location>
        <begin position="111"/>
        <end position="152"/>
    </location>
</feature>
<name>A0AAD8UKV2_GLOAC</name>
<evidence type="ECO:0000313" key="4">
    <source>
        <dbReference type="Proteomes" id="UP001244207"/>
    </source>
</evidence>
<proteinExistence type="predicted"/>
<comment type="caution">
    <text evidence="3">The sequence shown here is derived from an EMBL/GenBank/DDBJ whole genome shotgun (WGS) entry which is preliminary data.</text>
</comment>
<dbReference type="Pfam" id="PF10338">
    <property type="entry name" value="YBL028C_N"/>
    <property type="match status" value="1"/>
</dbReference>
<dbReference type="RefSeq" id="XP_060362360.1">
    <property type="nucleotide sequence ID" value="XM_060508754.1"/>
</dbReference>
<accession>A0AAD8UKV2</accession>
<dbReference type="GO" id="GO:0030687">
    <property type="term" value="C:preribosome, large subunit precursor"/>
    <property type="evidence" value="ECO:0007669"/>
    <property type="project" value="TreeGrafter"/>
</dbReference>
<dbReference type="EMBL" id="JAHMHS010000081">
    <property type="protein sequence ID" value="KAK1722305.1"/>
    <property type="molecule type" value="Genomic_DNA"/>
</dbReference>
<dbReference type="InterPro" id="IPR019434">
    <property type="entry name" value="DUF2423"/>
</dbReference>
<dbReference type="PANTHER" id="PTHR28219:SF1">
    <property type="entry name" value="UPF0642 PROTEIN YBL028C"/>
    <property type="match status" value="1"/>
</dbReference>
<feature type="compositionally biased region" description="Basic and acidic residues" evidence="1">
    <location>
        <begin position="139"/>
        <end position="148"/>
    </location>
</feature>
<dbReference type="PANTHER" id="PTHR28219">
    <property type="entry name" value="UPF0642 PROTEIN YBL028C"/>
    <property type="match status" value="1"/>
</dbReference>